<keyword evidence="2" id="KW-1185">Reference proteome</keyword>
<dbReference type="EMBL" id="LUEZ02000201">
    <property type="protein sequence ID" value="RDB15142.1"/>
    <property type="molecule type" value="Genomic_DNA"/>
</dbReference>
<sequence length="126" mass="13879">MQPQKHTVMPEALEEAISRSGLGHLTFRISYSSNIIGDQDIVPDLIAADEAFLENDSISFGSLEAAALMIMASGFPILPPNYPFLQGARVFDSVSTLRKFTLYGLFSLPLNAHRYIGDSSRMSILR</sequence>
<dbReference type="OrthoDB" id="3005476at2759"/>
<name>A0A369J170_HYPMA</name>
<accession>A0A369J170</accession>
<proteinExistence type="predicted"/>
<dbReference type="InParanoid" id="A0A369J170"/>
<reference evidence="1" key="1">
    <citation type="submission" date="2018-04" db="EMBL/GenBank/DDBJ databases">
        <title>Whole genome sequencing of Hypsizygus marmoreus.</title>
        <authorList>
            <person name="Choi I.-G."/>
            <person name="Min B."/>
            <person name="Kim J.-G."/>
            <person name="Kim S."/>
            <person name="Oh Y.-L."/>
            <person name="Kong W.-S."/>
            <person name="Park H."/>
            <person name="Jeong J."/>
            <person name="Song E.-S."/>
        </authorList>
    </citation>
    <scope>NUCLEOTIDE SEQUENCE [LARGE SCALE GENOMIC DNA]</scope>
    <source>
        <strain evidence="1">51987-8</strain>
    </source>
</reference>
<dbReference type="Proteomes" id="UP000076154">
    <property type="component" value="Unassembled WGS sequence"/>
</dbReference>
<evidence type="ECO:0000313" key="1">
    <source>
        <dbReference type="EMBL" id="RDB15142.1"/>
    </source>
</evidence>
<gene>
    <name evidence="1" type="ORF">Hypma_005173</name>
</gene>
<comment type="caution">
    <text evidence="1">The sequence shown here is derived from an EMBL/GenBank/DDBJ whole genome shotgun (WGS) entry which is preliminary data.</text>
</comment>
<protein>
    <submittedName>
        <fullName evidence="1">Uncharacterized protein</fullName>
    </submittedName>
</protein>
<organism evidence="1 2">
    <name type="scientific">Hypsizygus marmoreus</name>
    <name type="common">White beech mushroom</name>
    <name type="synonym">Agaricus marmoreus</name>
    <dbReference type="NCBI Taxonomy" id="39966"/>
    <lineage>
        <taxon>Eukaryota</taxon>
        <taxon>Fungi</taxon>
        <taxon>Dikarya</taxon>
        <taxon>Basidiomycota</taxon>
        <taxon>Agaricomycotina</taxon>
        <taxon>Agaricomycetes</taxon>
        <taxon>Agaricomycetidae</taxon>
        <taxon>Agaricales</taxon>
        <taxon>Tricholomatineae</taxon>
        <taxon>Lyophyllaceae</taxon>
        <taxon>Hypsizygus</taxon>
    </lineage>
</organism>
<evidence type="ECO:0000313" key="2">
    <source>
        <dbReference type="Proteomes" id="UP000076154"/>
    </source>
</evidence>
<feature type="non-terminal residue" evidence="1">
    <location>
        <position position="126"/>
    </location>
</feature>
<dbReference type="AlphaFoldDB" id="A0A369J170"/>